<proteinExistence type="predicted"/>
<dbReference type="EMBL" id="QMQA01000219">
    <property type="protein sequence ID" value="RLE11791.1"/>
    <property type="molecule type" value="Genomic_DNA"/>
</dbReference>
<keyword evidence="1" id="KW-1133">Transmembrane helix</keyword>
<comment type="caution">
    <text evidence="2">The sequence shown here is derived from an EMBL/GenBank/DDBJ whole genome shotgun (WGS) entry which is preliminary data.</text>
</comment>
<sequence length="59" mass="6758">MDENRLYQINCHPGKVYPTYSKNHLTFSPHFISLWTILCVSAFFAQKSIDGFAGFLSNT</sequence>
<evidence type="ECO:0000313" key="3">
    <source>
        <dbReference type="Proteomes" id="UP000280417"/>
    </source>
</evidence>
<organism evidence="2 3">
    <name type="scientific">Aerophobetes bacterium</name>
    <dbReference type="NCBI Taxonomy" id="2030807"/>
    <lineage>
        <taxon>Bacteria</taxon>
        <taxon>Candidatus Aerophobota</taxon>
    </lineage>
</organism>
<dbReference type="Proteomes" id="UP000280417">
    <property type="component" value="Unassembled WGS sequence"/>
</dbReference>
<dbReference type="AlphaFoldDB" id="A0A662DBS7"/>
<evidence type="ECO:0000256" key="1">
    <source>
        <dbReference type="SAM" id="Phobius"/>
    </source>
</evidence>
<evidence type="ECO:0000313" key="2">
    <source>
        <dbReference type="EMBL" id="RLE11791.1"/>
    </source>
</evidence>
<keyword evidence="1" id="KW-0812">Transmembrane</keyword>
<accession>A0A662DBS7</accession>
<protein>
    <submittedName>
        <fullName evidence="2">Uncharacterized protein</fullName>
    </submittedName>
</protein>
<keyword evidence="1" id="KW-0472">Membrane</keyword>
<reference evidence="2 3" key="1">
    <citation type="submission" date="2018-06" db="EMBL/GenBank/DDBJ databases">
        <title>Extensive metabolic versatility and redundancy in microbially diverse, dynamic hydrothermal sediments.</title>
        <authorList>
            <person name="Dombrowski N."/>
            <person name="Teske A."/>
            <person name="Baker B.J."/>
        </authorList>
    </citation>
    <scope>NUCLEOTIDE SEQUENCE [LARGE SCALE GENOMIC DNA]</scope>
    <source>
        <strain evidence="2">B3_G15</strain>
    </source>
</reference>
<feature type="transmembrane region" description="Helical" evidence="1">
    <location>
        <begin position="27"/>
        <end position="45"/>
    </location>
</feature>
<gene>
    <name evidence="2" type="ORF">DRJ04_07390</name>
</gene>
<name>A0A662DBS7_UNCAE</name>